<name>A0A2X2IT93_SPHMU</name>
<dbReference type="SUPFAM" id="SSF51278">
    <property type="entry name" value="Urease, beta-subunit"/>
    <property type="match status" value="1"/>
</dbReference>
<comment type="subcellular location">
    <subcellularLocation>
        <location evidence="3">Cytoplasm</location>
    </subcellularLocation>
</comment>
<dbReference type="GO" id="GO:0009039">
    <property type="term" value="F:urease activity"/>
    <property type="evidence" value="ECO:0007669"/>
    <property type="project" value="UniProtKB-UniRule"/>
</dbReference>
<dbReference type="GO" id="GO:0043419">
    <property type="term" value="P:urea catabolic process"/>
    <property type="evidence" value="ECO:0007669"/>
    <property type="project" value="UniProtKB-UniRule"/>
</dbReference>
<comment type="catalytic activity">
    <reaction evidence="2 3">
        <text>urea + 2 H2O + H(+) = hydrogencarbonate + 2 NH4(+)</text>
        <dbReference type="Rhea" id="RHEA:20557"/>
        <dbReference type="ChEBI" id="CHEBI:15377"/>
        <dbReference type="ChEBI" id="CHEBI:15378"/>
        <dbReference type="ChEBI" id="CHEBI:16199"/>
        <dbReference type="ChEBI" id="CHEBI:17544"/>
        <dbReference type="ChEBI" id="CHEBI:28938"/>
        <dbReference type="EC" id="3.5.1.5"/>
    </reaction>
</comment>
<evidence type="ECO:0000256" key="3">
    <source>
        <dbReference type="HAMAP-Rule" id="MF_01954"/>
    </source>
</evidence>
<reference evidence="5 7" key="2">
    <citation type="submission" date="2019-10" db="EMBL/GenBank/DDBJ databases">
        <authorList>
            <person name="Karimi E."/>
        </authorList>
    </citation>
    <scope>NUCLEOTIDE SEQUENCE [LARGE SCALE GENOMIC DNA]</scope>
    <source>
        <strain evidence="5">Sphingobacterium sp. 8BC</strain>
    </source>
</reference>
<keyword evidence="3" id="KW-0963">Cytoplasm</keyword>
<keyword evidence="1 3" id="KW-0378">Hydrolase</keyword>
<dbReference type="InterPro" id="IPR050069">
    <property type="entry name" value="Urease_subunit"/>
</dbReference>
<comment type="pathway">
    <text evidence="3">Nitrogen metabolism; urea degradation; CO(2) and NH(3) from urea (urease route): step 1/1.</text>
</comment>
<evidence type="ECO:0000256" key="2">
    <source>
        <dbReference type="ARBA" id="ARBA00047778"/>
    </source>
</evidence>
<evidence type="ECO:0000256" key="1">
    <source>
        <dbReference type="ARBA" id="ARBA00022801"/>
    </source>
</evidence>
<dbReference type="Proteomes" id="UP000432350">
    <property type="component" value="Unassembled WGS sequence"/>
</dbReference>
<dbReference type="FunFam" id="2.10.150.10:FF:000001">
    <property type="entry name" value="Urease subunit beta"/>
    <property type="match status" value="1"/>
</dbReference>
<dbReference type="EMBL" id="CABWMV010000024">
    <property type="protein sequence ID" value="VXC79597.1"/>
    <property type="molecule type" value="Genomic_DNA"/>
</dbReference>
<organism evidence="4 6">
    <name type="scientific">Sphingobacterium multivorum</name>
    <dbReference type="NCBI Taxonomy" id="28454"/>
    <lineage>
        <taxon>Bacteria</taxon>
        <taxon>Pseudomonadati</taxon>
        <taxon>Bacteroidota</taxon>
        <taxon>Sphingobacteriia</taxon>
        <taxon>Sphingobacteriales</taxon>
        <taxon>Sphingobacteriaceae</taxon>
        <taxon>Sphingobacterium</taxon>
    </lineage>
</organism>
<dbReference type="NCBIfam" id="NF009682">
    <property type="entry name" value="PRK13203.1"/>
    <property type="match status" value="1"/>
</dbReference>
<comment type="subunit">
    <text evidence="3">Heterotrimer of UreA (gamma), UreB (beta) and UreC (alpha) subunits. Three heterotrimers associate to form the active enzyme.</text>
</comment>
<sequence>MIPGEYILKKEEIKANVGHRTTSIVVKNEGDRPIQVGSHYHFFEANKLLSFDREKAFGMRLNIPASTAVRFEPGEQKSVVLVEFGGSKEIHGFNGLTNGKYTDQSVKSKAIDKMKKLKFRQSK</sequence>
<comment type="similarity">
    <text evidence="3">Belongs to the urease beta subunit family.</text>
</comment>
<dbReference type="Proteomes" id="UP000251241">
    <property type="component" value="Unassembled WGS sequence"/>
</dbReference>
<gene>
    <name evidence="4" type="primary">ureB_1</name>
    <name evidence="3 5" type="synonym">ureB</name>
    <name evidence="4" type="ORF">NCTC11343_01076</name>
    <name evidence="5" type="ORF">SPHINGO8BC_50091</name>
</gene>
<evidence type="ECO:0000313" key="5">
    <source>
        <dbReference type="EMBL" id="VXC79597.1"/>
    </source>
</evidence>
<dbReference type="InterPro" id="IPR036461">
    <property type="entry name" value="Urease_betasu_sf"/>
</dbReference>
<dbReference type="InterPro" id="IPR002019">
    <property type="entry name" value="Urease_beta-like"/>
</dbReference>
<dbReference type="UniPathway" id="UPA00258">
    <property type="reaction ID" value="UER00370"/>
</dbReference>
<proteinExistence type="inferred from homology"/>
<evidence type="ECO:0000313" key="7">
    <source>
        <dbReference type="Proteomes" id="UP000432350"/>
    </source>
</evidence>
<evidence type="ECO:0000313" key="6">
    <source>
        <dbReference type="Proteomes" id="UP000251241"/>
    </source>
</evidence>
<dbReference type="CDD" id="cd00407">
    <property type="entry name" value="Urease_beta"/>
    <property type="match status" value="1"/>
</dbReference>
<dbReference type="GO" id="GO:0035550">
    <property type="term" value="C:urease complex"/>
    <property type="evidence" value="ECO:0007669"/>
    <property type="project" value="InterPro"/>
</dbReference>
<dbReference type="PANTHER" id="PTHR33569">
    <property type="entry name" value="UREASE"/>
    <property type="match status" value="1"/>
</dbReference>
<protein>
    <recommendedName>
        <fullName evidence="3">Urease subunit beta</fullName>
        <ecNumber evidence="3">3.5.1.5</ecNumber>
    </recommendedName>
    <alternativeName>
        <fullName evidence="3">Urea amidohydrolase subunit beta</fullName>
    </alternativeName>
</protein>
<accession>A0A654BHY6</accession>
<dbReference type="EC" id="3.5.1.5" evidence="3"/>
<accession>A0A2X2IT93</accession>
<reference evidence="4 6" key="1">
    <citation type="submission" date="2018-06" db="EMBL/GenBank/DDBJ databases">
        <authorList>
            <consortium name="Pathogen Informatics"/>
            <person name="Doyle S."/>
        </authorList>
    </citation>
    <scope>NUCLEOTIDE SEQUENCE [LARGE SCALE GENOMIC DNA]</scope>
    <source>
        <strain evidence="4 6">NCTC11343</strain>
    </source>
</reference>
<dbReference type="AlphaFoldDB" id="A0A2X2IT93"/>
<evidence type="ECO:0000313" key="4">
    <source>
        <dbReference type="EMBL" id="SPZ84534.1"/>
    </source>
</evidence>
<dbReference type="HAMAP" id="MF_01954">
    <property type="entry name" value="Urease_beta"/>
    <property type="match status" value="1"/>
</dbReference>
<dbReference type="RefSeq" id="WP_070561656.1">
    <property type="nucleotide sequence ID" value="NZ_DAIMVY010000009.1"/>
</dbReference>
<dbReference type="NCBIfam" id="TIGR00192">
    <property type="entry name" value="urease_beta"/>
    <property type="match status" value="1"/>
</dbReference>
<dbReference type="Pfam" id="PF00699">
    <property type="entry name" value="Urease_beta"/>
    <property type="match status" value="1"/>
</dbReference>
<dbReference type="PANTHER" id="PTHR33569:SF1">
    <property type="entry name" value="UREASE"/>
    <property type="match status" value="1"/>
</dbReference>
<dbReference type="EMBL" id="UAUU01000002">
    <property type="protein sequence ID" value="SPZ84534.1"/>
    <property type="molecule type" value="Genomic_DNA"/>
</dbReference>
<dbReference type="Gene3D" id="2.10.150.10">
    <property type="entry name" value="Urease, beta subunit"/>
    <property type="match status" value="1"/>
</dbReference>